<gene>
    <name evidence="2" type="ORF">LCGC14_2151380</name>
</gene>
<feature type="non-terminal residue" evidence="2">
    <location>
        <position position="1"/>
    </location>
</feature>
<dbReference type="EMBL" id="LAZR01027416">
    <property type="protein sequence ID" value="KKL65801.1"/>
    <property type="molecule type" value="Genomic_DNA"/>
</dbReference>
<reference evidence="2" key="1">
    <citation type="journal article" date="2015" name="Nature">
        <title>Complex archaea that bridge the gap between prokaryotes and eukaryotes.</title>
        <authorList>
            <person name="Spang A."/>
            <person name="Saw J.H."/>
            <person name="Jorgensen S.L."/>
            <person name="Zaremba-Niedzwiedzka K."/>
            <person name="Martijn J."/>
            <person name="Lind A.E."/>
            <person name="van Eijk R."/>
            <person name="Schleper C."/>
            <person name="Guy L."/>
            <person name="Ettema T.J."/>
        </authorList>
    </citation>
    <scope>NUCLEOTIDE SEQUENCE</scope>
</reference>
<sequence length="200" mass="21932">MQLCTSKVMANCTKIAERVIPEDFHLWAKSPDEEIDFRIDRAKIKHHYTTFVEFTPVSPEEEARRHSDMMNLVKSGVMSSTTGRRRYLSHIDPEAEDIRVEAERLRLNPEVQAVMGSIVASVLAGEAARLMKIKQLQTGQAPGTQEPGGAQGSQAALSMPSGAQQLSAMGRNNLQTAQPPGVRQLMGDKVSQIAANQPPV</sequence>
<comment type="caution">
    <text evidence="2">The sequence shown here is derived from an EMBL/GenBank/DDBJ whole genome shotgun (WGS) entry which is preliminary data.</text>
</comment>
<dbReference type="AlphaFoldDB" id="A0A0F9EHR6"/>
<feature type="region of interest" description="Disordered" evidence="1">
    <location>
        <begin position="138"/>
        <end position="181"/>
    </location>
</feature>
<organism evidence="2">
    <name type="scientific">marine sediment metagenome</name>
    <dbReference type="NCBI Taxonomy" id="412755"/>
    <lineage>
        <taxon>unclassified sequences</taxon>
        <taxon>metagenomes</taxon>
        <taxon>ecological metagenomes</taxon>
    </lineage>
</organism>
<accession>A0A0F9EHR6</accession>
<feature type="compositionally biased region" description="Polar residues" evidence="1">
    <location>
        <begin position="152"/>
        <end position="178"/>
    </location>
</feature>
<proteinExistence type="predicted"/>
<evidence type="ECO:0000313" key="2">
    <source>
        <dbReference type="EMBL" id="KKL65801.1"/>
    </source>
</evidence>
<evidence type="ECO:0000256" key="1">
    <source>
        <dbReference type="SAM" id="MobiDB-lite"/>
    </source>
</evidence>
<protein>
    <submittedName>
        <fullName evidence="2">Uncharacterized protein</fullName>
    </submittedName>
</protein>
<name>A0A0F9EHR6_9ZZZZ</name>